<dbReference type="Gene3D" id="3.40.50.360">
    <property type="match status" value="1"/>
</dbReference>
<dbReference type="Proteomes" id="UP000027602">
    <property type="component" value="Chromosome"/>
</dbReference>
<sequence>MKIIVLNGSTRDNGNTEFLARLAVEGKEAKIVNLKDMQIFPISDKRHDPQGFQPLHDDYETLIKTVLEYDAILFATPIYWYGMSGIMKNFIDRWSQSLRDKELNFKEKMKNKKAYVVACGGDEAKIKGLPLILQFKHIFEFMNMDFCGYVIGNGNSPGEVKNDHAACNEARVLLEANPAQH</sequence>
<dbReference type="AlphaFoldDB" id="I3E789"/>
<dbReference type="eggNOG" id="COG0655">
    <property type="taxonomic scope" value="Bacteria"/>
</dbReference>
<evidence type="ECO:0000256" key="1">
    <source>
        <dbReference type="ARBA" id="ARBA00022630"/>
    </source>
</evidence>
<dbReference type="GO" id="GO:0016491">
    <property type="term" value="F:oxidoreductase activity"/>
    <property type="evidence" value="ECO:0007669"/>
    <property type="project" value="UniProtKB-KW"/>
</dbReference>
<evidence type="ECO:0000313" key="4">
    <source>
        <dbReference type="EMBL" id="AIE59191.1"/>
    </source>
</evidence>
<feature type="domain" description="NADPH-dependent FMN reductase-like" evidence="3">
    <location>
        <begin position="1"/>
        <end position="144"/>
    </location>
</feature>
<dbReference type="Pfam" id="PF03358">
    <property type="entry name" value="FMN_red"/>
    <property type="match status" value="1"/>
</dbReference>
<keyword evidence="4" id="KW-0560">Oxidoreductase</keyword>
<dbReference type="EMBL" id="CP007739">
    <property type="protein sequence ID" value="AIE59191.1"/>
    <property type="molecule type" value="Genomic_DNA"/>
</dbReference>
<dbReference type="InterPro" id="IPR005025">
    <property type="entry name" value="FMN_Rdtase-like_dom"/>
</dbReference>
<dbReference type="EC" id="1.-.-.-" evidence="4"/>
<dbReference type="STRING" id="796606.BMMGA3_03755"/>
<protein>
    <submittedName>
        <fullName evidence="4">NAD(P)H-dependent FMN-containing oxidoreductase YwqN</fullName>
        <ecNumber evidence="4">1.-.-.-</ecNumber>
    </submittedName>
</protein>
<dbReference type="InterPro" id="IPR051796">
    <property type="entry name" value="ISF_SsuE-like"/>
</dbReference>
<dbReference type="KEGG" id="bmet:BMMGA3_03755"/>
<name>I3E789_BACMM</name>
<accession>I3E789</accession>
<dbReference type="PANTHER" id="PTHR43278:SF4">
    <property type="entry name" value="NAD(P)H-DEPENDENT FMN-CONTAINING OXIDOREDUCTASE YWQN-RELATED"/>
    <property type="match status" value="1"/>
</dbReference>
<dbReference type="PANTHER" id="PTHR43278">
    <property type="entry name" value="NAD(P)H-DEPENDENT FMN-CONTAINING OXIDOREDUCTASE YWQN-RELATED"/>
    <property type="match status" value="1"/>
</dbReference>
<dbReference type="InterPro" id="IPR029039">
    <property type="entry name" value="Flavoprotein-like_sf"/>
</dbReference>
<proteinExistence type="predicted"/>
<evidence type="ECO:0000256" key="2">
    <source>
        <dbReference type="ARBA" id="ARBA00022643"/>
    </source>
</evidence>
<reference evidence="4 5" key="1">
    <citation type="journal article" date="2015" name="BMC Genomics">
        <title>Transcriptome analysis of thermophilic methylotrophic Bacillus methanolicus MGA3 using RNA-sequencing provides detailed insights into its previously uncharted transcriptional landscape.</title>
        <authorList>
            <person name="Irla M."/>
            <person name="Neshat A."/>
            <person name="Brautaset T."/>
            <person name="Ruckert C."/>
            <person name="Kalinowski J."/>
            <person name="Wendisch V.F."/>
        </authorList>
    </citation>
    <scope>NUCLEOTIDE SEQUENCE [LARGE SCALE GENOMIC DNA]</scope>
    <source>
        <strain evidence="5">MGA3 / ATCC 53907</strain>
    </source>
</reference>
<dbReference type="SUPFAM" id="SSF52218">
    <property type="entry name" value="Flavoproteins"/>
    <property type="match status" value="1"/>
</dbReference>
<evidence type="ECO:0000259" key="3">
    <source>
        <dbReference type="Pfam" id="PF03358"/>
    </source>
</evidence>
<dbReference type="HOGENOM" id="CLU_050993_7_1_9"/>
<keyword evidence="5" id="KW-1185">Reference proteome</keyword>
<dbReference type="OrthoDB" id="9805976at2"/>
<evidence type="ECO:0000313" key="5">
    <source>
        <dbReference type="Proteomes" id="UP000027602"/>
    </source>
</evidence>
<keyword evidence="2" id="KW-0288">FMN</keyword>
<keyword evidence="1" id="KW-0285">Flavoprotein</keyword>
<organism evidence="4 5">
    <name type="scientific">Bacillus methanolicus (strain MGA3 / ATCC 53907)</name>
    <dbReference type="NCBI Taxonomy" id="796606"/>
    <lineage>
        <taxon>Bacteria</taxon>
        <taxon>Bacillati</taxon>
        <taxon>Bacillota</taxon>
        <taxon>Bacilli</taxon>
        <taxon>Bacillales</taxon>
        <taxon>Bacillaceae</taxon>
        <taxon>Bacillus</taxon>
    </lineage>
</organism>
<gene>
    <name evidence="4" type="primary">ywqN</name>
    <name evidence="4" type="ORF">BMMGA3_03755</name>
</gene>